<dbReference type="Proteomes" id="UP000182360">
    <property type="component" value="Unassembled WGS sequence"/>
</dbReference>
<organism evidence="2 3">
    <name type="scientific">Treponema bryantii</name>
    <dbReference type="NCBI Taxonomy" id="163"/>
    <lineage>
        <taxon>Bacteria</taxon>
        <taxon>Pseudomonadati</taxon>
        <taxon>Spirochaetota</taxon>
        <taxon>Spirochaetia</taxon>
        <taxon>Spirochaetales</taxon>
        <taxon>Treponemataceae</taxon>
        <taxon>Treponema</taxon>
    </lineage>
</organism>
<feature type="domain" description="4Fe4S-binding SPASM" evidence="1">
    <location>
        <begin position="448"/>
        <end position="514"/>
    </location>
</feature>
<dbReference type="InterPro" id="IPR013785">
    <property type="entry name" value="Aldolase_TIM"/>
</dbReference>
<dbReference type="InterPro" id="IPR023885">
    <property type="entry name" value="4Fe4S-binding_SPASM_dom"/>
</dbReference>
<dbReference type="InterPro" id="IPR027608">
    <property type="entry name" value="Spiro_SPASM"/>
</dbReference>
<evidence type="ECO:0000259" key="1">
    <source>
        <dbReference type="Pfam" id="PF13186"/>
    </source>
</evidence>
<dbReference type="AlphaFoldDB" id="A0A1H9AGA7"/>
<accession>A0A1H9AGA7</accession>
<name>A0A1H9AGA7_9SPIR</name>
<dbReference type="InterPro" id="IPR058240">
    <property type="entry name" value="rSAM_sf"/>
</dbReference>
<dbReference type="Gene3D" id="3.20.20.70">
    <property type="entry name" value="Aldolase class I"/>
    <property type="match status" value="1"/>
</dbReference>
<dbReference type="STRING" id="163.SAMN04487775_104138"/>
<dbReference type="OrthoDB" id="335556at2"/>
<dbReference type="Pfam" id="PF13186">
    <property type="entry name" value="SPASM"/>
    <property type="match status" value="1"/>
</dbReference>
<dbReference type="NCBIfam" id="TIGR04321">
    <property type="entry name" value="spiroSPASM"/>
    <property type="match status" value="1"/>
</dbReference>
<reference evidence="2 3" key="1">
    <citation type="submission" date="2016-10" db="EMBL/GenBank/DDBJ databases">
        <authorList>
            <person name="de Groot N.N."/>
        </authorList>
    </citation>
    <scope>NUCLEOTIDE SEQUENCE [LARGE SCALE GENOMIC DNA]</scope>
    <source>
        <strain evidence="2 3">B25</strain>
    </source>
</reference>
<gene>
    <name evidence="2" type="ORF">SAMN04487977_101322</name>
</gene>
<evidence type="ECO:0000313" key="2">
    <source>
        <dbReference type="EMBL" id="SEP75537.1"/>
    </source>
</evidence>
<dbReference type="PANTHER" id="PTHR11228">
    <property type="entry name" value="RADICAL SAM DOMAIN PROTEIN"/>
    <property type="match status" value="1"/>
</dbReference>
<protein>
    <submittedName>
        <fullName evidence="2">Spiro-SPASM protein</fullName>
    </submittedName>
</protein>
<proteinExistence type="predicted"/>
<keyword evidence="3" id="KW-1185">Reference proteome</keyword>
<dbReference type="PANTHER" id="PTHR11228:SF7">
    <property type="entry name" value="PQQA PEPTIDE CYCLASE"/>
    <property type="match status" value="1"/>
</dbReference>
<dbReference type="InterPro" id="IPR050377">
    <property type="entry name" value="Radical_SAM_PqqE_MftC-like"/>
</dbReference>
<dbReference type="CDD" id="cd21109">
    <property type="entry name" value="SPASM"/>
    <property type="match status" value="1"/>
</dbReference>
<dbReference type="EMBL" id="FOFU01000001">
    <property type="protein sequence ID" value="SEP75537.1"/>
    <property type="molecule type" value="Genomic_DNA"/>
</dbReference>
<sequence length="521" mass="58249">MPIKNLMKTIVIFYDNDSSYSKEKAFNGKSAEELSKNWAESLGLPSFTVKSETLTQLLCEMKELCTKENAETAVFSFIDLPFLDKKLSQKIIDSHITYKSEYTFADGYPYGFSPEALNAGTIGILAELSKTTQVSLGEQPVSREGLYNLIKTDINSFDVETVIADSDWRLLRLSFHCGKKDNFMQCKALFDAASKEDFDDVEKLSAIASKNTACLKTVPGFYNIQIADKVAFDSIYSPYCKAYGEKFGSSPLSLSSDTFMAFDKITSLIDKIAGFSENAVIGLSAWGEPLNHPDFLKIVEKILSYQGLSVFLETDGLSVTSELCQKLSEIVNKAAPRTHQWQKIMLAVTLDAASDATYQKIHKNASEGAFAAAVNAVSLLQNAIPGCVYPQFVRMNENEAELEAFFRYWNEKTNPSGGNLIIQKYDDFAGLLPDCKPADLSPLDRDPCWHLRRDLTILSNGEVPQCRACVLCGKNGNSLGNVFTDSLEEIWKKNDELLINHINKKYCNKCEKCDEWYTFNF</sequence>
<evidence type="ECO:0000313" key="3">
    <source>
        <dbReference type="Proteomes" id="UP000182360"/>
    </source>
</evidence>
<dbReference type="SUPFAM" id="SSF102114">
    <property type="entry name" value="Radical SAM enzymes"/>
    <property type="match status" value="1"/>
</dbReference>